<dbReference type="KEGG" id="dov:DSCO28_59050"/>
<dbReference type="EMBL" id="AP021876">
    <property type="protein sequence ID" value="BBO85339.1"/>
    <property type="molecule type" value="Genomic_DNA"/>
</dbReference>
<accession>A0A5K7ZYJ1</accession>
<reference evidence="1 2" key="1">
    <citation type="submission" date="2019-11" db="EMBL/GenBank/DDBJ databases">
        <title>Comparative genomics of hydrocarbon-degrading Desulfosarcina strains.</title>
        <authorList>
            <person name="Watanabe M."/>
            <person name="Kojima H."/>
            <person name="Fukui M."/>
        </authorList>
    </citation>
    <scope>NUCLEOTIDE SEQUENCE [LARGE SCALE GENOMIC DNA]</scope>
    <source>
        <strain evidence="1 2">28bB2T</strain>
    </source>
</reference>
<evidence type="ECO:0000313" key="2">
    <source>
        <dbReference type="Proteomes" id="UP000425960"/>
    </source>
</evidence>
<sequence>MITAKFCIRRVEGDPFRDGLSFGVELDNGIRVDKALDQPEGTGRRWSINGAEATLLLRSVYTSDDWDDYWIAHMKRERKLLNQRSFDGLGYPDDYSFGNWQCEEMTGYLVSDIMIDNCIRKKVTLI</sequence>
<organism evidence="1 2">
    <name type="scientific">Desulfosarcina ovata subsp. sediminis</name>
    <dbReference type="NCBI Taxonomy" id="885957"/>
    <lineage>
        <taxon>Bacteria</taxon>
        <taxon>Pseudomonadati</taxon>
        <taxon>Thermodesulfobacteriota</taxon>
        <taxon>Desulfobacteria</taxon>
        <taxon>Desulfobacterales</taxon>
        <taxon>Desulfosarcinaceae</taxon>
        <taxon>Desulfosarcina</taxon>
    </lineage>
</organism>
<dbReference type="AlphaFoldDB" id="A0A5K7ZYJ1"/>
<gene>
    <name evidence="1" type="ORF">DSCO28_59050</name>
</gene>
<name>A0A5K7ZYJ1_9BACT</name>
<dbReference type="Proteomes" id="UP000425960">
    <property type="component" value="Chromosome"/>
</dbReference>
<protein>
    <submittedName>
        <fullName evidence="1">Uncharacterized protein</fullName>
    </submittedName>
</protein>
<proteinExistence type="predicted"/>
<evidence type="ECO:0000313" key="1">
    <source>
        <dbReference type="EMBL" id="BBO85339.1"/>
    </source>
</evidence>